<accession>A0A848KKY9</accession>
<comment type="caution">
    <text evidence="1">The sequence shown here is derived from an EMBL/GenBank/DDBJ whole genome shotgun (WGS) entry which is preliminary data.</text>
</comment>
<organism evidence="1 2">
    <name type="scientific">Antrihabitans stalactiti</name>
    <dbReference type="NCBI Taxonomy" id="2584121"/>
    <lineage>
        <taxon>Bacteria</taxon>
        <taxon>Bacillati</taxon>
        <taxon>Actinomycetota</taxon>
        <taxon>Actinomycetes</taxon>
        <taxon>Mycobacteriales</taxon>
        <taxon>Nocardiaceae</taxon>
        <taxon>Antrihabitans</taxon>
    </lineage>
</organism>
<evidence type="ECO:0000313" key="2">
    <source>
        <dbReference type="Proteomes" id="UP000535543"/>
    </source>
</evidence>
<name>A0A848KKY9_9NOCA</name>
<sequence>MTDTAKADLERELGVHVPAVEQLSGAECAALLTMFQKARADEKVALHKAIDDALGQLPWVMRGPAKKIMFGRRAG</sequence>
<gene>
    <name evidence="1" type="ORF">FGL95_15655</name>
</gene>
<dbReference type="RefSeq" id="WP_169588446.1">
    <property type="nucleotide sequence ID" value="NZ_VCQU01000005.1"/>
</dbReference>
<dbReference type="Proteomes" id="UP000535543">
    <property type="component" value="Unassembled WGS sequence"/>
</dbReference>
<reference evidence="1 2" key="2">
    <citation type="submission" date="2020-06" db="EMBL/GenBank/DDBJ databases">
        <title>Antribacter stalactiti gen. nov., sp. nov., a new member of the family Nacardiaceae isolated from a cave.</title>
        <authorList>
            <person name="Kim I.S."/>
        </authorList>
    </citation>
    <scope>NUCLEOTIDE SEQUENCE [LARGE SCALE GENOMIC DNA]</scope>
    <source>
        <strain evidence="1 2">YC2-7</strain>
    </source>
</reference>
<keyword evidence="2" id="KW-1185">Reference proteome</keyword>
<protein>
    <submittedName>
        <fullName evidence="1">Uncharacterized protein</fullName>
    </submittedName>
</protein>
<dbReference type="EMBL" id="VCQU01000005">
    <property type="protein sequence ID" value="NMN96477.1"/>
    <property type="molecule type" value="Genomic_DNA"/>
</dbReference>
<proteinExistence type="predicted"/>
<evidence type="ECO:0000313" key="1">
    <source>
        <dbReference type="EMBL" id="NMN96477.1"/>
    </source>
</evidence>
<dbReference type="AlphaFoldDB" id="A0A848KKY9"/>
<reference evidence="1 2" key="1">
    <citation type="submission" date="2019-05" db="EMBL/GenBank/DDBJ databases">
        <authorList>
            <person name="Lee S.D."/>
        </authorList>
    </citation>
    <scope>NUCLEOTIDE SEQUENCE [LARGE SCALE GENOMIC DNA]</scope>
    <source>
        <strain evidence="1 2">YC2-7</strain>
    </source>
</reference>